<feature type="non-terminal residue" evidence="7">
    <location>
        <position position="1"/>
    </location>
</feature>
<feature type="domain" description="Dienelactone hydrolase" evidence="6">
    <location>
        <begin position="3"/>
        <end position="75"/>
    </location>
</feature>
<feature type="non-terminal residue" evidence="7">
    <location>
        <position position="77"/>
    </location>
</feature>
<dbReference type="Pfam" id="PF01738">
    <property type="entry name" value="DLH"/>
    <property type="match status" value="1"/>
</dbReference>
<dbReference type="EMBL" id="JANPWB010000003">
    <property type="protein sequence ID" value="KAJ1203380.1"/>
    <property type="molecule type" value="Genomic_DNA"/>
</dbReference>
<organism evidence="7 8">
    <name type="scientific">Pleurodeles waltl</name>
    <name type="common">Iberian ribbed newt</name>
    <dbReference type="NCBI Taxonomy" id="8319"/>
    <lineage>
        <taxon>Eukaryota</taxon>
        <taxon>Metazoa</taxon>
        <taxon>Chordata</taxon>
        <taxon>Craniata</taxon>
        <taxon>Vertebrata</taxon>
        <taxon>Euteleostomi</taxon>
        <taxon>Amphibia</taxon>
        <taxon>Batrachia</taxon>
        <taxon>Caudata</taxon>
        <taxon>Salamandroidea</taxon>
        <taxon>Salamandridae</taxon>
        <taxon>Pleurodelinae</taxon>
        <taxon>Pleurodeles</taxon>
    </lineage>
</organism>
<proteinExistence type="inferred from homology"/>
<dbReference type="AlphaFoldDB" id="A0AAV7VRQ6"/>
<evidence type="ECO:0000313" key="7">
    <source>
        <dbReference type="EMBL" id="KAJ1203380.1"/>
    </source>
</evidence>
<evidence type="ECO:0000256" key="1">
    <source>
        <dbReference type="ARBA" id="ARBA00004514"/>
    </source>
</evidence>
<keyword evidence="4" id="KW-0963">Cytoplasm</keyword>
<dbReference type="Proteomes" id="UP001066276">
    <property type="component" value="Chromosome 2_1"/>
</dbReference>
<evidence type="ECO:0000256" key="3">
    <source>
        <dbReference type="ARBA" id="ARBA00014180"/>
    </source>
</evidence>
<evidence type="ECO:0000256" key="5">
    <source>
        <dbReference type="ARBA" id="ARBA00022801"/>
    </source>
</evidence>
<accession>A0AAV7VRQ6</accession>
<keyword evidence="8" id="KW-1185">Reference proteome</keyword>
<dbReference type="InterPro" id="IPR002925">
    <property type="entry name" value="Dienelactn_hydro"/>
</dbReference>
<dbReference type="SUPFAM" id="SSF53474">
    <property type="entry name" value="alpha/beta-Hydrolases"/>
    <property type="match status" value="1"/>
</dbReference>
<evidence type="ECO:0000259" key="6">
    <source>
        <dbReference type="Pfam" id="PF01738"/>
    </source>
</evidence>
<comment type="caution">
    <text evidence="7">The sequence shown here is derived from an EMBL/GenBank/DDBJ whole genome shotgun (WGS) entry which is preliminary data.</text>
</comment>
<dbReference type="InterPro" id="IPR042946">
    <property type="entry name" value="CMBL"/>
</dbReference>
<comment type="subcellular location">
    <subcellularLocation>
        <location evidence="1">Cytoplasm</location>
        <location evidence="1">Cytosol</location>
    </subcellularLocation>
</comment>
<evidence type="ECO:0000256" key="4">
    <source>
        <dbReference type="ARBA" id="ARBA00022490"/>
    </source>
</evidence>
<dbReference type="GO" id="GO:0005829">
    <property type="term" value="C:cytosol"/>
    <property type="evidence" value="ECO:0007669"/>
    <property type="project" value="UniProtKB-SubCell"/>
</dbReference>
<dbReference type="Gene3D" id="3.40.50.1820">
    <property type="entry name" value="alpha/beta hydrolase"/>
    <property type="match status" value="1"/>
</dbReference>
<evidence type="ECO:0000313" key="8">
    <source>
        <dbReference type="Proteomes" id="UP001066276"/>
    </source>
</evidence>
<protein>
    <recommendedName>
        <fullName evidence="3">Carboxymethylenebutenolidase homolog</fullName>
    </recommendedName>
</protein>
<sequence length="77" mass="8673">EANATLRYIKEQYNAKRFAVVGFCWGGIVTHHLMLTHSDMKAGVSLYGIIRDSDDRCALKKPTLFIFGENDSVIPLE</sequence>
<name>A0AAV7VRQ6_PLEWA</name>
<dbReference type="GO" id="GO:0016787">
    <property type="term" value="F:hydrolase activity"/>
    <property type="evidence" value="ECO:0007669"/>
    <property type="project" value="UniProtKB-KW"/>
</dbReference>
<evidence type="ECO:0000256" key="2">
    <source>
        <dbReference type="ARBA" id="ARBA00008456"/>
    </source>
</evidence>
<dbReference type="InterPro" id="IPR029058">
    <property type="entry name" value="AB_hydrolase_fold"/>
</dbReference>
<keyword evidence="5" id="KW-0378">Hydrolase</keyword>
<gene>
    <name evidence="7" type="ORF">NDU88_007167</name>
</gene>
<reference evidence="7" key="1">
    <citation type="journal article" date="2022" name="bioRxiv">
        <title>Sequencing and chromosome-scale assembly of the giantPleurodeles waltlgenome.</title>
        <authorList>
            <person name="Brown T."/>
            <person name="Elewa A."/>
            <person name="Iarovenko S."/>
            <person name="Subramanian E."/>
            <person name="Araus A.J."/>
            <person name="Petzold A."/>
            <person name="Susuki M."/>
            <person name="Suzuki K.-i.T."/>
            <person name="Hayashi T."/>
            <person name="Toyoda A."/>
            <person name="Oliveira C."/>
            <person name="Osipova E."/>
            <person name="Leigh N.D."/>
            <person name="Simon A."/>
            <person name="Yun M.H."/>
        </authorList>
    </citation>
    <scope>NUCLEOTIDE SEQUENCE</scope>
    <source>
        <strain evidence="7">20211129_DDA</strain>
        <tissue evidence="7">Liver</tissue>
    </source>
</reference>
<dbReference type="PANTHER" id="PTHR46812:SF1">
    <property type="entry name" value="CARBOXYMETHYLENEBUTENOLIDASE HOMOLOG"/>
    <property type="match status" value="1"/>
</dbReference>
<comment type="similarity">
    <text evidence="2">Belongs to the dienelactone hydrolase family.</text>
</comment>
<dbReference type="PANTHER" id="PTHR46812">
    <property type="entry name" value="CARBOXYMETHYLENEBUTENOLIDASE HOMOLOG"/>
    <property type="match status" value="1"/>
</dbReference>